<gene>
    <name evidence="1" type="ORF">H663_019995</name>
</gene>
<keyword evidence="2" id="KW-1185">Reference proteome</keyword>
<comment type="caution">
    <text evidence="1">The sequence shown here is derived from an EMBL/GenBank/DDBJ whole genome shotgun (WGS) entry which is preliminary data.</text>
</comment>
<protein>
    <submittedName>
        <fullName evidence="1">Uncharacterized protein</fullName>
    </submittedName>
</protein>
<dbReference type="AlphaFoldDB" id="A0A2T7U8C4"/>
<proteinExistence type="predicted"/>
<dbReference type="EMBL" id="LFYT02000053">
    <property type="protein sequence ID" value="PVE40901.1"/>
    <property type="molecule type" value="Genomic_DNA"/>
</dbReference>
<reference evidence="1" key="1">
    <citation type="submission" date="2017-04" db="EMBL/GenBank/DDBJ databases">
        <title>Unexpected and diverse lifestyles within the genus Limnohabitans.</title>
        <authorList>
            <person name="Kasalicky V."/>
            <person name="Mehrshad M."/>
            <person name="Andrei S.-A."/>
            <person name="Salcher M."/>
            <person name="Kratochvilova H."/>
            <person name="Simek K."/>
            <person name="Ghai R."/>
        </authorList>
    </citation>
    <scope>NUCLEOTIDE SEQUENCE [LARGE SCALE GENOMIC DNA]</scope>
    <source>
        <strain evidence="1">II-D5</strain>
    </source>
</reference>
<evidence type="ECO:0000313" key="2">
    <source>
        <dbReference type="Proteomes" id="UP000037507"/>
    </source>
</evidence>
<organism evidence="1 2">
    <name type="scientific">Limnohabitans planktonicus II-D5</name>
    <dbReference type="NCBI Taxonomy" id="1293045"/>
    <lineage>
        <taxon>Bacteria</taxon>
        <taxon>Pseudomonadati</taxon>
        <taxon>Pseudomonadota</taxon>
        <taxon>Betaproteobacteria</taxon>
        <taxon>Burkholderiales</taxon>
        <taxon>Comamonadaceae</taxon>
        <taxon>Limnohabitans</taxon>
    </lineage>
</organism>
<sequence length="116" mass="12398">MQEFRIHAGLQPFEVRGQNGDKAGTVRGQYQYVKKITHTYTFIPFNRSFLPHALPCVVPFALAAAGGSIDSRPGALCLVPNAARPRPAIDRPGNGREKGSPMAPPLAALLSGLMAC</sequence>
<evidence type="ECO:0000313" key="1">
    <source>
        <dbReference type="EMBL" id="PVE40901.1"/>
    </source>
</evidence>
<name>A0A2T7U8C4_9BURK</name>
<accession>A0A2T7U8C4</accession>
<dbReference type="Proteomes" id="UP000037507">
    <property type="component" value="Unassembled WGS sequence"/>
</dbReference>